<evidence type="ECO:0000256" key="2">
    <source>
        <dbReference type="ARBA" id="ARBA00022670"/>
    </source>
</evidence>
<dbReference type="InterPro" id="IPR003653">
    <property type="entry name" value="Peptidase_C48_C"/>
</dbReference>
<feature type="compositionally biased region" description="Basic and acidic residues" evidence="4">
    <location>
        <begin position="488"/>
        <end position="502"/>
    </location>
</feature>
<dbReference type="AlphaFoldDB" id="A0A6A6V926"/>
<feature type="compositionally biased region" description="Pro residues" evidence="4">
    <location>
        <begin position="593"/>
        <end position="610"/>
    </location>
</feature>
<evidence type="ECO:0000256" key="4">
    <source>
        <dbReference type="SAM" id="MobiDB-lite"/>
    </source>
</evidence>
<keyword evidence="2" id="KW-0645">Protease</keyword>
<feature type="region of interest" description="Disordered" evidence="4">
    <location>
        <begin position="474"/>
        <end position="673"/>
    </location>
</feature>
<feature type="compositionally biased region" description="Basic and acidic residues" evidence="4">
    <location>
        <begin position="632"/>
        <end position="642"/>
    </location>
</feature>
<dbReference type="PROSITE" id="PS50600">
    <property type="entry name" value="ULP_PROTEASE"/>
    <property type="match status" value="1"/>
</dbReference>
<evidence type="ECO:0000313" key="7">
    <source>
        <dbReference type="Proteomes" id="UP000799440"/>
    </source>
</evidence>
<accession>A0A6A6V926</accession>
<comment type="similarity">
    <text evidence="1">Belongs to the peptidase C48 family.</text>
</comment>
<keyword evidence="7" id="KW-1185">Reference proteome</keyword>
<evidence type="ECO:0000259" key="5">
    <source>
        <dbReference type="PROSITE" id="PS50600"/>
    </source>
</evidence>
<dbReference type="Proteomes" id="UP000799440">
    <property type="component" value="Unassembled WGS sequence"/>
</dbReference>
<evidence type="ECO:0000313" key="6">
    <source>
        <dbReference type="EMBL" id="KAF2746199.1"/>
    </source>
</evidence>
<dbReference type="EMBL" id="MU006578">
    <property type="protein sequence ID" value="KAF2746199.1"/>
    <property type="molecule type" value="Genomic_DNA"/>
</dbReference>
<protein>
    <recommendedName>
        <fullName evidence="5">Ubiquitin-like protease family profile domain-containing protein</fullName>
    </recommendedName>
</protein>
<feature type="compositionally biased region" description="Basic and acidic residues" evidence="4">
    <location>
        <begin position="537"/>
        <end position="556"/>
    </location>
</feature>
<reference evidence="6" key="1">
    <citation type="journal article" date="2020" name="Stud. Mycol.">
        <title>101 Dothideomycetes genomes: a test case for predicting lifestyles and emergence of pathogens.</title>
        <authorList>
            <person name="Haridas S."/>
            <person name="Albert R."/>
            <person name="Binder M."/>
            <person name="Bloem J."/>
            <person name="Labutti K."/>
            <person name="Salamov A."/>
            <person name="Andreopoulos B."/>
            <person name="Baker S."/>
            <person name="Barry K."/>
            <person name="Bills G."/>
            <person name="Bluhm B."/>
            <person name="Cannon C."/>
            <person name="Castanera R."/>
            <person name="Culley D."/>
            <person name="Daum C."/>
            <person name="Ezra D."/>
            <person name="Gonzalez J."/>
            <person name="Henrissat B."/>
            <person name="Kuo A."/>
            <person name="Liang C."/>
            <person name="Lipzen A."/>
            <person name="Lutzoni F."/>
            <person name="Magnuson J."/>
            <person name="Mondo S."/>
            <person name="Nolan M."/>
            <person name="Ohm R."/>
            <person name="Pangilinan J."/>
            <person name="Park H.-J."/>
            <person name="Ramirez L."/>
            <person name="Alfaro M."/>
            <person name="Sun H."/>
            <person name="Tritt A."/>
            <person name="Yoshinaga Y."/>
            <person name="Zwiers L.-H."/>
            <person name="Turgeon B."/>
            <person name="Goodwin S."/>
            <person name="Spatafora J."/>
            <person name="Crous P."/>
            <person name="Grigoriev I."/>
        </authorList>
    </citation>
    <scope>NUCLEOTIDE SEQUENCE</scope>
    <source>
        <strain evidence="6">CBS 119925</strain>
    </source>
</reference>
<evidence type="ECO:0000256" key="1">
    <source>
        <dbReference type="ARBA" id="ARBA00005234"/>
    </source>
</evidence>
<keyword evidence="3" id="KW-0378">Hydrolase</keyword>
<organism evidence="6 7">
    <name type="scientific">Sporormia fimetaria CBS 119925</name>
    <dbReference type="NCBI Taxonomy" id="1340428"/>
    <lineage>
        <taxon>Eukaryota</taxon>
        <taxon>Fungi</taxon>
        <taxon>Dikarya</taxon>
        <taxon>Ascomycota</taxon>
        <taxon>Pezizomycotina</taxon>
        <taxon>Dothideomycetes</taxon>
        <taxon>Pleosporomycetidae</taxon>
        <taxon>Pleosporales</taxon>
        <taxon>Sporormiaceae</taxon>
        <taxon>Sporormia</taxon>
    </lineage>
</organism>
<evidence type="ECO:0000256" key="3">
    <source>
        <dbReference type="ARBA" id="ARBA00022801"/>
    </source>
</evidence>
<proteinExistence type="inferred from homology"/>
<gene>
    <name evidence="6" type="ORF">M011DRAFT_502273</name>
</gene>
<dbReference type="GO" id="GO:0006508">
    <property type="term" value="P:proteolysis"/>
    <property type="evidence" value="ECO:0007669"/>
    <property type="project" value="UniProtKB-KW"/>
</dbReference>
<dbReference type="OrthoDB" id="3687719at2759"/>
<sequence length="673" mass="74747">MATRAFTTKRLLGREQSNRSSTLSFYAPACFTTRTNIPPHNDTSSTRALSLRRQCIGHTLVLVKETARNNLVTPIDHFFHQSREDKAKGSLCPWLRDNGILTIVALFPGCDKEPLRKGNHGTYMLCVETIHQPAKMTQKQDSTPYTKWLGSNFVSDDSAGSVTVKDALETTILEDGRSWWADGHYGFALEMLRERYAYQKDVYILPVFQADFLVRIFDAEKIHENEVSAMWQGELQNTLEDLKDKRIIVLPVNDGMGDRRCTHLAFIVVDTKSNTASYIDGQVKRIEKADGSVTLDEITRTGGMAGRMLCGYHTLRGLEETLDAHTLAYIPHYKDDNKNKDDVGPCGPYVFATLDMLLRNREDYFDGPDGLRGAFRKKNLNKRKRELDFDSLETRKKLKTELWARKEKRELENKLSFAEWNKEALMDICENITNDMLKNMGPEFLEILVKHYPPPQPETGNDTESREDPDRFILGENVDSDEDSNFGDSDKGDDDAAPKDGNAEPAEPDATSESESQPNPGQPESEAGVTVPTGEAPGDKDKNDGDNTEVVDHEGGKSNPKGTPSRVTSPGKETAPGRASPAPGTRTPAEQEVPPPPQIGPSRANPPQPVPSETTPVDGPSSAVNGSQEAPGQKEKSPEKPSPKKTSRQKKQSSVEPSGRSLRPRGPKPDYRV</sequence>
<dbReference type="GO" id="GO:0019783">
    <property type="term" value="F:ubiquitin-like protein peptidase activity"/>
    <property type="evidence" value="ECO:0007669"/>
    <property type="project" value="UniProtKB-ARBA"/>
</dbReference>
<feature type="compositionally biased region" description="Acidic residues" evidence="4">
    <location>
        <begin position="478"/>
        <end position="487"/>
    </location>
</feature>
<name>A0A6A6V926_9PLEO</name>
<dbReference type="InterPro" id="IPR038765">
    <property type="entry name" value="Papain-like_cys_pep_sf"/>
</dbReference>
<dbReference type="SUPFAM" id="SSF54001">
    <property type="entry name" value="Cysteine proteinases"/>
    <property type="match status" value="1"/>
</dbReference>
<feature type="domain" description="Ubiquitin-like protease family profile" evidence="5">
    <location>
        <begin position="162"/>
        <end position="357"/>
    </location>
</feature>
<dbReference type="GO" id="GO:0008234">
    <property type="term" value="F:cysteine-type peptidase activity"/>
    <property type="evidence" value="ECO:0007669"/>
    <property type="project" value="InterPro"/>
</dbReference>
<dbReference type="Gene3D" id="3.40.395.10">
    <property type="entry name" value="Adenoviral Proteinase, Chain A"/>
    <property type="match status" value="1"/>
</dbReference>